<evidence type="ECO:0000313" key="10">
    <source>
        <dbReference type="Proteomes" id="UP000031433"/>
    </source>
</evidence>
<organism evidence="9 10">
    <name type="scientific">Geobacter soli</name>
    <dbReference type="NCBI Taxonomy" id="1510391"/>
    <lineage>
        <taxon>Bacteria</taxon>
        <taxon>Pseudomonadati</taxon>
        <taxon>Thermodesulfobacteriota</taxon>
        <taxon>Desulfuromonadia</taxon>
        <taxon>Geobacterales</taxon>
        <taxon>Geobacteraceae</taxon>
        <taxon>Geobacter</taxon>
    </lineage>
</organism>
<dbReference type="FunFam" id="1.10.287.130:FF:000127">
    <property type="entry name" value="Two-component sensor histidine kinase"/>
    <property type="match status" value="1"/>
</dbReference>
<dbReference type="EC" id="2.7.13.3" evidence="2"/>
<dbReference type="GO" id="GO:0004721">
    <property type="term" value="F:phosphoprotein phosphatase activity"/>
    <property type="evidence" value="ECO:0007669"/>
    <property type="project" value="TreeGrafter"/>
</dbReference>
<keyword evidence="7" id="KW-0812">Transmembrane</keyword>
<dbReference type="AlphaFoldDB" id="A0A0C1TRZ7"/>
<keyword evidence="4" id="KW-0808">Transferase</keyword>
<feature type="domain" description="Histidine kinase" evidence="8">
    <location>
        <begin position="109"/>
        <end position="324"/>
    </location>
</feature>
<dbReference type="PROSITE" id="PS50109">
    <property type="entry name" value="HIS_KIN"/>
    <property type="match status" value="1"/>
</dbReference>
<keyword evidence="7" id="KW-1133">Transmembrane helix</keyword>
<evidence type="ECO:0000256" key="7">
    <source>
        <dbReference type="SAM" id="Phobius"/>
    </source>
</evidence>
<sequence length="329" mass="37805">MQTRRQGATHNPMRWLRKLANPLFALIGIQVVWGLFVFYWIYWFVGRHKEFRELALRYRPELLVRGFDWIVLVEGLILLVLILAGVYALFIFWRRQSKLYREQKEFISQVTHELKSPLASIKLHLETIRLRKPPPDKLERFLDTMLEDTERLDNLISNFLMAAKLEQKFRTTQQTVVDFSAFLVRSMERLGQHLPEGGNLTLQIDEGIRAAIDAEAMETALRNLFENAILYSPGAPDIRVALTRSGGDCVLTFSDQGIGIAPHDIRKIFRMFYRVRRPGETIRGTGLGLWIVKSVIREHGGRIAVSSRGNGMGTTFTITLPLARGGDRQ</sequence>
<dbReference type="InterPro" id="IPR003661">
    <property type="entry name" value="HisK_dim/P_dom"/>
</dbReference>
<evidence type="ECO:0000256" key="4">
    <source>
        <dbReference type="ARBA" id="ARBA00022679"/>
    </source>
</evidence>
<dbReference type="SMART" id="SM00387">
    <property type="entry name" value="HATPase_c"/>
    <property type="match status" value="1"/>
</dbReference>
<evidence type="ECO:0000259" key="8">
    <source>
        <dbReference type="PROSITE" id="PS50109"/>
    </source>
</evidence>
<dbReference type="EMBL" id="JXBL01000001">
    <property type="protein sequence ID" value="KIE42078.1"/>
    <property type="molecule type" value="Genomic_DNA"/>
</dbReference>
<dbReference type="InterPro" id="IPR004358">
    <property type="entry name" value="Sig_transdc_His_kin-like_C"/>
</dbReference>
<dbReference type="Pfam" id="PF00512">
    <property type="entry name" value="HisKA"/>
    <property type="match status" value="1"/>
</dbReference>
<keyword evidence="3" id="KW-0597">Phosphoprotein</keyword>
<dbReference type="CDD" id="cd00075">
    <property type="entry name" value="HATPase"/>
    <property type="match status" value="1"/>
</dbReference>
<keyword evidence="5 9" id="KW-0418">Kinase</keyword>
<evidence type="ECO:0000256" key="3">
    <source>
        <dbReference type="ARBA" id="ARBA00022553"/>
    </source>
</evidence>
<dbReference type="CDD" id="cd00082">
    <property type="entry name" value="HisKA"/>
    <property type="match status" value="1"/>
</dbReference>
<dbReference type="SUPFAM" id="SSF55874">
    <property type="entry name" value="ATPase domain of HSP90 chaperone/DNA topoisomerase II/histidine kinase"/>
    <property type="match status" value="1"/>
</dbReference>
<evidence type="ECO:0000256" key="1">
    <source>
        <dbReference type="ARBA" id="ARBA00000085"/>
    </source>
</evidence>
<dbReference type="InterPro" id="IPR050351">
    <property type="entry name" value="BphY/WalK/GraS-like"/>
</dbReference>
<dbReference type="InterPro" id="IPR003594">
    <property type="entry name" value="HATPase_dom"/>
</dbReference>
<dbReference type="GO" id="GO:0000155">
    <property type="term" value="F:phosphorelay sensor kinase activity"/>
    <property type="evidence" value="ECO:0007669"/>
    <property type="project" value="InterPro"/>
</dbReference>
<evidence type="ECO:0000256" key="6">
    <source>
        <dbReference type="ARBA" id="ARBA00023012"/>
    </source>
</evidence>
<dbReference type="FunFam" id="3.30.565.10:FF:000006">
    <property type="entry name" value="Sensor histidine kinase WalK"/>
    <property type="match status" value="1"/>
</dbReference>
<dbReference type="PRINTS" id="PR00344">
    <property type="entry name" value="BCTRLSENSOR"/>
</dbReference>
<keyword evidence="7" id="KW-0472">Membrane</keyword>
<accession>A0A0C1TRZ7</accession>
<dbReference type="PANTHER" id="PTHR45453:SF1">
    <property type="entry name" value="PHOSPHATE REGULON SENSOR PROTEIN PHOR"/>
    <property type="match status" value="1"/>
</dbReference>
<comment type="catalytic activity">
    <reaction evidence="1">
        <text>ATP + protein L-histidine = ADP + protein N-phospho-L-histidine.</text>
        <dbReference type="EC" id="2.7.13.3"/>
    </reaction>
</comment>
<dbReference type="Pfam" id="PF02518">
    <property type="entry name" value="HATPase_c"/>
    <property type="match status" value="1"/>
</dbReference>
<dbReference type="PANTHER" id="PTHR45453">
    <property type="entry name" value="PHOSPHATE REGULON SENSOR PROTEIN PHOR"/>
    <property type="match status" value="1"/>
</dbReference>
<dbReference type="Gene3D" id="3.30.565.10">
    <property type="entry name" value="Histidine kinase-like ATPase, C-terminal domain"/>
    <property type="match status" value="1"/>
</dbReference>
<evidence type="ECO:0000256" key="2">
    <source>
        <dbReference type="ARBA" id="ARBA00012438"/>
    </source>
</evidence>
<dbReference type="SUPFAM" id="SSF47384">
    <property type="entry name" value="Homodimeric domain of signal transducing histidine kinase"/>
    <property type="match status" value="1"/>
</dbReference>
<dbReference type="SMART" id="SM00388">
    <property type="entry name" value="HisKA"/>
    <property type="match status" value="1"/>
</dbReference>
<keyword evidence="6" id="KW-0902">Two-component regulatory system</keyword>
<dbReference type="Gene3D" id="1.10.287.130">
    <property type="match status" value="1"/>
</dbReference>
<dbReference type="Proteomes" id="UP000031433">
    <property type="component" value="Unassembled WGS sequence"/>
</dbReference>
<comment type="caution">
    <text evidence="9">The sequence shown here is derived from an EMBL/GenBank/DDBJ whole genome shotgun (WGS) entry which is preliminary data.</text>
</comment>
<feature type="transmembrane region" description="Helical" evidence="7">
    <location>
        <begin position="21"/>
        <end position="42"/>
    </location>
</feature>
<protein>
    <recommendedName>
        <fullName evidence="2">histidine kinase</fullName>
        <ecNumber evidence="2">2.7.13.3</ecNumber>
    </recommendedName>
</protein>
<feature type="transmembrane region" description="Helical" evidence="7">
    <location>
        <begin position="69"/>
        <end position="93"/>
    </location>
</feature>
<keyword evidence="10" id="KW-1185">Reference proteome</keyword>
<dbReference type="InterPro" id="IPR036890">
    <property type="entry name" value="HATPase_C_sf"/>
</dbReference>
<proteinExistence type="predicted"/>
<name>A0A0C1TRZ7_9BACT</name>
<dbReference type="GO" id="GO:0005886">
    <property type="term" value="C:plasma membrane"/>
    <property type="evidence" value="ECO:0007669"/>
    <property type="project" value="TreeGrafter"/>
</dbReference>
<dbReference type="GO" id="GO:0016036">
    <property type="term" value="P:cellular response to phosphate starvation"/>
    <property type="evidence" value="ECO:0007669"/>
    <property type="project" value="TreeGrafter"/>
</dbReference>
<dbReference type="InterPro" id="IPR036097">
    <property type="entry name" value="HisK_dim/P_sf"/>
</dbReference>
<reference evidence="9 10" key="1">
    <citation type="submission" date="2015-01" db="EMBL/GenBank/DDBJ databases">
        <title>Genome sequence of the anaerobic bacterium Geobacter soli GSS01, a dissimilatory Fe(III) reducer from soil.</title>
        <authorList>
            <person name="Yang G."/>
            <person name="Zhou S."/>
        </authorList>
    </citation>
    <scope>NUCLEOTIDE SEQUENCE [LARGE SCALE GENOMIC DNA]</scope>
    <source>
        <strain evidence="9 10">GSS01</strain>
    </source>
</reference>
<evidence type="ECO:0000313" key="9">
    <source>
        <dbReference type="EMBL" id="KIE42078.1"/>
    </source>
</evidence>
<dbReference type="InterPro" id="IPR005467">
    <property type="entry name" value="His_kinase_dom"/>
</dbReference>
<gene>
    <name evidence="9" type="ORF">SE37_05235</name>
</gene>
<evidence type="ECO:0000256" key="5">
    <source>
        <dbReference type="ARBA" id="ARBA00022777"/>
    </source>
</evidence>